<accession>A0A9W7AT05</accession>
<feature type="compositionally biased region" description="Basic and acidic residues" evidence="3">
    <location>
        <begin position="166"/>
        <end position="187"/>
    </location>
</feature>
<gene>
    <name evidence="5" type="ORF">TrST_g8774</name>
</gene>
<reference evidence="6" key="1">
    <citation type="journal article" date="2023" name="Commun. Biol.">
        <title>Genome analysis of Parmales, the sister group of diatoms, reveals the evolutionary specialization of diatoms from phago-mixotrophs to photoautotrophs.</title>
        <authorList>
            <person name="Ban H."/>
            <person name="Sato S."/>
            <person name="Yoshikawa S."/>
            <person name="Yamada K."/>
            <person name="Nakamura Y."/>
            <person name="Ichinomiya M."/>
            <person name="Sato N."/>
            <person name="Blanc-Mathieu R."/>
            <person name="Endo H."/>
            <person name="Kuwata A."/>
            <person name="Ogata H."/>
        </authorList>
    </citation>
    <scope>NUCLEOTIDE SEQUENCE [LARGE SCALE GENOMIC DNA]</scope>
    <source>
        <strain evidence="6">NIES 3701</strain>
    </source>
</reference>
<sequence>MSVDYTSKKVPELKSLLKSKGLSDKGVKANLIHRLQEQDEKDLSSKPSSQPSAKKRKLLPSSSSTPPPPPSAYSPRPSPLPSSPSPTPNPSITLLKTSLTNICSTITFPSKIFTPQNIDWYKNLLPLPTPTSEKNVTKNLPPSSNDDSWWGVVDCGKIIEKDLDKIEKQGKQKGKREWGREKREWGGRGKGRGF</sequence>
<evidence type="ECO:0000313" key="6">
    <source>
        <dbReference type="Proteomes" id="UP001165085"/>
    </source>
</evidence>
<dbReference type="PANTHER" id="PTHR46551">
    <property type="entry name" value="SAP DOMAIN-CONTAINING RIBONUCLEOPROTEIN"/>
    <property type="match status" value="1"/>
</dbReference>
<keyword evidence="1" id="KW-0597">Phosphoprotein</keyword>
<organism evidence="5 6">
    <name type="scientific">Triparma strigata</name>
    <dbReference type="NCBI Taxonomy" id="1606541"/>
    <lineage>
        <taxon>Eukaryota</taxon>
        <taxon>Sar</taxon>
        <taxon>Stramenopiles</taxon>
        <taxon>Ochrophyta</taxon>
        <taxon>Bolidophyceae</taxon>
        <taxon>Parmales</taxon>
        <taxon>Triparmaceae</taxon>
        <taxon>Triparma</taxon>
    </lineage>
</organism>
<feature type="compositionally biased region" description="Basic and acidic residues" evidence="3">
    <location>
        <begin position="34"/>
        <end position="44"/>
    </location>
</feature>
<dbReference type="GO" id="GO:0005634">
    <property type="term" value="C:nucleus"/>
    <property type="evidence" value="ECO:0007669"/>
    <property type="project" value="TreeGrafter"/>
</dbReference>
<dbReference type="Gene3D" id="1.10.720.30">
    <property type="entry name" value="SAP domain"/>
    <property type="match status" value="1"/>
</dbReference>
<dbReference type="SMART" id="SM00513">
    <property type="entry name" value="SAP"/>
    <property type="match status" value="1"/>
</dbReference>
<feature type="region of interest" description="Disordered" evidence="3">
    <location>
        <begin position="1"/>
        <end position="92"/>
    </location>
</feature>
<dbReference type="EMBL" id="BRXY01000180">
    <property type="protein sequence ID" value="GMH74558.1"/>
    <property type="molecule type" value="Genomic_DNA"/>
</dbReference>
<protein>
    <recommendedName>
        <fullName evidence="4">SAP domain-containing protein</fullName>
    </recommendedName>
</protein>
<dbReference type="PANTHER" id="PTHR46551:SF1">
    <property type="entry name" value="SAP DOMAIN-CONTAINING RIBONUCLEOPROTEIN"/>
    <property type="match status" value="1"/>
</dbReference>
<evidence type="ECO:0000256" key="2">
    <source>
        <dbReference type="ARBA" id="ARBA00046328"/>
    </source>
</evidence>
<dbReference type="InterPro" id="IPR036361">
    <property type="entry name" value="SAP_dom_sf"/>
</dbReference>
<keyword evidence="6" id="KW-1185">Reference proteome</keyword>
<dbReference type="PROSITE" id="PS50800">
    <property type="entry name" value="SAP"/>
    <property type="match status" value="1"/>
</dbReference>
<dbReference type="SUPFAM" id="SSF68906">
    <property type="entry name" value="SAP domain"/>
    <property type="match status" value="1"/>
</dbReference>
<comment type="similarity">
    <text evidence="2">Belongs to the SAP domain-containing ribonucleoprotein family.</text>
</comment>
<dbReference type="GO" id="GO:0016973">
    <property type="term" value="P:poly(A)+ mRNA export from nucleus"/>
    <property type="evidence" value="ECO:0007669"/>
    <property type="project" value="TreeGrafter"/>
</dbReference>
<proteinExistence type="inferred from homology"/>
<dbReference type="InterPro" id="IPR003034">
    <property type="entry name" value="SAP_dom"/>
</dbReference>
<feature type="domain" description="SAP" evidence="4">
    <location>
        <begin position="5"/>
        <end position="39"/>
    </location>
</feature>
<evidence type="ECO:0000256" key="1">
    <source>
        <dbReference type="ARBA" id="ARBA00022553"/>
    </source>
</evidence>
<feature type="compositionally biased region" description="Pro residues" evidence="3">
    <location>
        <begin position="65"/>
        <end position="89"/>
    </location>
</feature>
<evidence type="ECO:0000313" key="5">
    <source>
        <dbReference type="EMBL" id="GMH74558.1"/>
    </source>
</evidence>
<feature type="compositionally biased region" description="Basic and acidic residues" evidence="3">
    <location>
        <begin position="1"/>
        <end position="12"/>
    </location>
</feature>
<name>A0A9W7AT05_9STRA</name>
<dbReference type="AlphaFoldDB" id="A0A9W7AT05"/>
<evidence type="ECO:0000259" key="4">
    <source>
        <dbReference type="PROSITE" id="PS50800"/>
    </source>
</evidence>
<dbReference type="Pfam" id="PF02037">
    <property type="entry name" value="SAP"/>
    <property type="match status" value="1"/>
</dbReference>
<evidence type="ECO:0000256" key="3">
    <source>
        <dbReference type="SAM" id="MobiDB-lite"/>
    </source>
</evidence>
<dbReference type="Proteomes" id="UP001165085">
    <property type="component" value="Unassembled WGS sequence"/>
</dbReference>
<dbReference type="InterPro" id="IPR052240">
    <property type="entry name" value="SAP_domain_ribonucleoprotein"/>
</dbReference>
<feature type="region of interest" description="Disordered" evidence="3">
    <location>
        <begin position="166"/>
        <end position="194"/>
    </location>
</feature>
<comment type="caution">
    <text evidence="5">The sequence shown here is derived from an EMBL/GenBank/DDBJ whole genome shotgun (WGS) entry which is preliminary data.</text>
</comment>